<evidence type="ECO:0000313" key="3">
    <source>
        <dbReference type="Proteomes" id="UP000310334"/>
    </source>
</evidence>
<comment type="caution">
    <text evidence="2">The sequence shown here is derived from an EMBL/GenBank/DDBJ whole genome shotgun (WGS) entry which is preliminary data.</text>
</comment>
<dbReference type="Gene3D" id="3.40.50.720">
    <property type="entry name" value="NAD(P)-binding Rossmann-like Domain"/>
    <property type="match status" value="1"/>
</dbReference>
<dbReference type="PROSITE" id="PS51201">
    <property type="entry name" value="RCK_N"/>
    <property type="match status" value="1"/>
</dbReference>
<name>A0A4V3WF54_9BACI</name>
<reference evidence="2 3" key="1">
    <citation type="submission" date="2019-04" db="EMBL/GenBank/DDBJ databases">
        <title>Bacillus sediminilitoris sp. nov., isolated from a tidal flat sediment on the East China Sea.</title>
        <authorList>
            <person name="Wei Y."/>
            <person name="Mao H."/>
            <person name="Fang J."/>
        </authorList>
    </citation>
    <scope>NUCLEOTIDE SEQUENCE [LARGE SCALE GENOMIC DNA]</scope>
    <source>
        <strain evidence="2 3">DSL-17</strain>
    </source>
</reference>
<dbReference type="InterPro" id="IPR003148">
    <property type="entry name" value="RCK_N"/>
</dbReference>
<dbReference type="InterPro" id="IPR036291">
    <property type="entry name" value="NAD(P)-bd_dom_sf"/>
</dbReference>
<dbReference type="InterPro" id="IPR050721">
    <property type="entry name" value="Trk_Ktr_HKT_K-transport"/>
</dbReference>
<dbReference type="PANTHER" id="PTHR43833:SF9">
    <property type="entry name" value="POTASSIUM CHANNEL PROTEIN YUGO-RELATED"/>
    <property type="match status" value="1"/>
</dbReference>
<dbReference type="OrthoDB" id="9785285at2"/>
<proteinExistence type="predicted"/>
<accession>A0A4V3WF54</accession>
<dbReference type="Pfam" id="PF02254">
    <property type="entry name" value="TrkA_N"/>
    <property type="match status" value="1"/>
</dbReference>
<dbReference type="AlphaFoldDB" id="A0A4V3WF54"/>
<dbReference type="EMBL" id="SSNT01000010">
    <property type="protein sequence ID" value="THF78883.1"/>
    <property type="molecule type" value="Genomic_DNA"/>
</dbReference>
<evidence type="ECO:0000313" key="2">
    <source>
        <dbReference type="EMBL" id="THF78883.1"/>
    </source>
</evidence>
<protein>
    <recommendedName>
        <fullName evidence="1">RCK N-terminal domain-containing protein</fullName>
    </recommendedName>
</protein>
<dbReference type="Proteomes" id="UP000310334">
    <property type="component" value="Unassembled WGS sequence"/>
</dbReference>
<evidence type="ECO:0000259" key="1">
    <source>
        <dbReference type="PROSITE" id="PS51201"/>
    </source>
</evidence>
<dbReference type="GO" id="GO:0006813">
    <property type="term" value="P:potassium ion transport"/>
    <property type="evidence" value="ECO:0007669"/>
    <property type="project" value="InterPro"/>
</dbReference>
<keyword evidence="3" id="KW-1185">Reference proteome</keyword>
<feature type="domain" description="RCK N-terminal" evidence="1">
    <location>
        <begin position="6"/>
        <end position="129"/>
    </location>
</feature>
<gene>
    <name evidence="2" type="ORF">E6W99_14220</name>
</gene>
<organism evidence="2 3">
    <name type="scientific">Metabacillus sediminilitoris</name>
    <dbReference type="NCBI Taxonomy" id="2567941"/>
    <lineage>
        <taxon>Bacteria</taxon>
        <taxon>Bacillati</taxon>
        <taxon>Bacillota</taxon>
        <taxon>Bacilli</taxon>
        <taxon>Bacillales</taxon>
        <taxon>Bacillaceae</taxon>
        <taxon>Metabacillus</taxon>
    </lineage>
</organism>
<dbReference type="RefSeq" id="WP_136354993.1">
    <property type="nucleotide sequence ID" value="NZ_CP046266.1"/>
</dbReference>
<dbReference type="SUPFAM" id="SSF51735">
    <property type="entry name" value="NAD(P)-binding Rossmann-fold domains"/>
    <property type="match status" value="1"/>
</dbReference>
<sequence length="148" mass="16869">MSGNNLNNIIVIGWNSCSYEVINFINKVNNNAKITLIDNTMDEYPLSFVKLIKGNPIERNNLIDANIHSADFIVITANQQKNERDADEQTLINLLTIRTMNETAYCIVQTMLRKNIQHVKNAGADEVIYTNDLIGRRLTFSVLTKKLR</sequence>
<dbReference type="PANTHER" id="PTHR43833">
    <property type="entry name" value="POTASSIUM CHANNEL PROTEIN 2-RELATED-RELATED"/>
    <property type="match status" value="1"/>
</dbReference>